<feature type="disulfide bond" evidence="2">
    <location>
        <begin position="183"/>
        <end position="247"/>
    </location>
</feature>
<feature type="domain" description="SRCR" evidence="4">
    <location>
        <begin position="364"/>
        <end position="476"/>
    </location>
</feature>
<proteinExistence type="predicted"/>
<reference evidence="5" key="3">
    <citation type="submission" date="2025-09" db="UniProtKB">
        <authorList>
            <consortium name="Ensembl"/>
        </authorList>
    </citation>
    <scope>IDENTIFICATION</scope>
</reference>
<feature type="domain" description="SRCR" evidence="4">
    <location>
        <begin position="583"/>
        <end position="696"/>
    </location>
</feature>
<gene>
    <name evidence="5" type="primary">CD163</name>
</gene>
<dbReference type="Ensembl" id="ENSOABT00000076461.1">
    <property type="protein sequence ID" value="ENSOABP00000070849.1"/>
    <property type="gene ID" value="ENSOABG00000028190.1"/>
</dbReference>
<dbReference type="FunFam" id="3.10.250.10:FF:000009">
    <property type="entry name" value="WC1"/>
    <property type="match status" value="4"/>
</dbReference>
<feature type="disulfide bond" evidence="2">
    <location>
        <begin position="111"/>
        <end position="121"/>
    </location>
</feature>
<feature type="disulfide bond" evidence="2">
    <location>
        <begin position="738"/>
        <end position="799"/>
    </location>
</feature>
<dbReference type="PROSITE" id="PS50287">
    <property type="entry name" value="SRCR_2"/>
    <property type="match status" value="11"/>
</dbReference>
<sequence>MGLLAAFLISALLVRSVSLGGRVVCSFRSYLLCFLFSDVPIILNGSGSTQCAGRVEVYHNNSWGTVCDDGWDLNDAEVVCRQLNCGSALQAPQSAYFGPGTGPIWLGSVTCSGNESSLTECQHPEWGNSYYYYNNYYYSYSNNGHYSDAGVICSGPIRLTGSGSTRCSGRVEVYHNNSWGTVCDDGWDLNDAEVVCRQLNCGSALEVPQSAHFGAGTGQIWLDHVTCSGNESSLTECQHSGFGSNTCEHGQDAAVISVSIILTGSGSTQCSGRVEVYLNNSWGTVCNDGWDLNDAEVVCRQLNCGSALEVPQSAHFGAGTGQIWLDNVSCSGNESSLTECQHSGFGSNTCEHGQDAAVICSDLIRLVGSGSSRCSGRVEIFHNNIWGTVSDSNWNLNDAEVVCRQLNCGLALEATQSSKFGAGTGQVWLTGVTCSGNESSLSECQHTGWGNYYNYNNYYYYYNYYGHYYDVGVICSGDIRLVGSGSTRCSGRVEVYHSNSWGTVCDDGWDLNDAEVVCRQLNCGSALEVPPSAHFGAGTGQIWLDHVTCSGNESSLAECQHSGFGSNTCEHGQDAAVICSDLIRLAGAGSSRCSGRVEIFHNNIWGTITDFNWDLNDAEVVCRQLNCGSALQAPQSAYFGPGTGPIWLGGVTCSGNESSLTECQHSEWGNSYYYYNNYYYSYSNNGHYSDAGVICSGPIRLTGSGSTRCSGRVEVYHNNSWGTICDDGWDLNDAEVVCRQLNCGSALEVPPSAHFGAGTGQIWLDHVTCSGNESSLTECQHSGFGSNTCEHGQDAAVICSAVSIILTGSGSTTCSGRVEVYLNNSWGTVCDDGWDLNDAEVVCRQLNCGSALEVPQLAHFGAGTGQIWLDNVSCSGNESSLTECQHSGFGSNTCEHGQDAASFCVRILVGSGSSRCSVEVYHSNSWGTVCDDGWDLNDAEVVCRQLNCGSALEVPQSAHFGAGTGQIWLDHVTCSGNESSLTECQHSGFGSNTCEHGQDAAVICSDLIRLAGAGSSRCSGRVEIFHNNIWGTITDFNWDLNDAEVVCRQLNCGSALQAPQSAYFGPGTGPIWLGGVTCSGNESSLTECQHSGWGNSYYYYYNNYYYSYSNNGHYSDAGVICSGPIRLTGSGSTRCSGRVEVYHNNSWGTICDDGWDLNDAEVVCRLLNCGSALEVPPSAHFGAGTGQIWLDNVTCSGNESSLTECQHSGFGSNTCEHGQDAAVICSAVKLIHAITTLLTESLSELVANPLDFL</sequence>
<keyword evidence="1 2" id="KW-1015">Disulfide bond</keyword>
<reference evidence="6" key="1">
    <citation type="submission" date="2020-03" db="EMBL/GenBank/DDBJ databases">
        <title>Evolution of repeat sequences and sex chromosomes of tilapia species revealed by chromosome-level genomes.</title>
        <authorList>
            <person name="Xu L."/>
            <person name="Tao W."/>
            <person name="Wang D."/>
            <person name="Zhou Q."/>
        </authorList>
    </citation>
    <scope>NUCLEOTIDE SEQUENCE [LARGE SCALE GENOMIC DNA]</scope>
    <source>
        <strain evidence="6">Israel</strain>
    </source>
</reference>
<feature type="chain" id="PRO_5044193798" description="SRCR domain-containing protein" evidence="3">
    <location>
        <begin position="17"/>
        <end position="1253"/>
    </location>
</feature>
<feature type="domain" description="SRCR" evidence="4">
    <location>
        <begin position="41"/>
        <end position="154"/>
    </location>
</feature>
<feature type="domain" description="SRCR" evidence="4">
    <location>
        <begin position="157"/>
        <end position="258"/>
    </location>
</feature>
<dbReference type="SMART" id="SM00202">
    <property type="entry name" value="SR"/>
    <property type="match status" value="11"/>
</dbReference>
<feature type="domain" description="SRCR" evidence="4">
    <location>
        <begin position="1125"/>
        <end position="1226"/>
    </location>
</feature>
<feature type="domain" description="SRCR" evidence="4">
    <location>
        <begin position="479"/>
        <end position="580"/>
    </location>
</feature>
<evidence type="ECO:0000313" key="6">
    <source>
        <dbReference type="Proteomes" id="UP000472276"/>
    </source>
</evidence>
<feature type="disulfide bond" evidence="2">
    <location>
        <begin position="1078"/>
        <end position="1088"/>
    </location>
</feature>
<evidence type="ECO:0000259" key="4">
    <source>
        <dbReference type="PROSITE" id="PS50287"/>
    </source>
</evidence>
<feature type="disulfide bond" evidence="2">
    <location>
        <begin position="769"/>
        <end position="779"/>
    </location>
</feature>
<feature type="disulfide bond" evidence="2">
    <location>
        <begin position="974"/>
        <end position="984"/>
    </location>
</feature>
<feature type="disulfide bond" evidence="2">
    <location>
        <begin position="434"/>
        <end position="444"/>
    </location>
</feature>
<keyword evidence="3" id="KW-0732">Signal</keyword>
<feature type="signal peptide" evidence="3">
    <location>
        <begin position="1"/>
        <end position="16"/>
    </location>
</feature>
<feature type="disulfide bond" evidence="2">
    <location>
        <begin position="549"/>
        <end position="559"/>
    </location>
</feature>
<dbReference type="InterPro" id="IPR001190">
    <property type="entry name" value="SRCR"/>
</dbReference>
<feature type="disulfide bond" evidence="2">
    <location>
        <begin position="299"/>
        <end position="360"/>
    </location>
</feature>
<dbReference type="GO" id="GO:0031638">
    <property type="term" value="P:zymogen activation"/>
    <property type="evidence" value="ECO:0007669"/>
    <property type="project" value="TreeGrafter"/>
</dbReference>
<evidence type="ECO:0000256" key="2">
    <source>
        <dbReference type="PROSITE-ProRule" id="PRU00196"/>
    </source>
</evidence>
<dbReference type="PANTHER" id="PTHR48071">
    <property type="entry name" value="SRCR DOMAIN-CONTAINING PROTEIN"/>
    <property type="match status" value="1"/>
</dbReference>
<feature type="disulfide bond" evidence="2">
    <location>
        <begin position="1164"/>
        <end position="1225"/>
    </location>
</feature>
<feature type="disulfide bond" evidence="2">
    <location>
        <begin position="653"/>
        <end position="663"/>
    </location>
</feature>
<feature type="domain" description="SRCR" evidence="4">
    <location>
        <begin position="260"/>
        <end position="361"/>
    </location>
</feature>
<feature type="disulfide bond" evidence="2">
    <location>
        <begin position="330"/>
        <end position="340"/>
    </location>
</feature>
<evidence type="ECO:0000313" key="5">
    <source>
        <dbReference type="Ensembl" id="ENSOABP00000070849.1"/>
    </source>
</evidence>
<feature type="domain" description="SRCR" evidence="4">
    <location>
        <begin position="905"/>
        <end position="1005"/>
    </location>
</feature>
<feature type="disulfide bond" evidence="2">
    <location>
        <begin position="505"/>
        <end position="569"/>
    </location>
</feature>
<dbReference type="GO" id="GO:0004252">
    <property type="term" value="F:serine-type endopeptidase activity"/>
    <property type="evidence" value="ECO:0007669"/>
    <property type="project" value="TreeGrafter"/>
</dbReference>
<protein>
    <recommendedName>
        <fullName evidence="4">SRCR domain-containing protein</fullName>
    </recommendedName>
</protein>
<feature type="disulfide bond" evidence="2">
    <location>
        <begin position="830"/>
        <end position="894"/>
    </location>
</feature>
<organism evidence="5 6">
    <name type="scientific">Oreochromis aureus</name>
    <name type="common">Israeli tilapia</name>
    <name type="synonym">Chromis aureus</name>
    <dbReference type="NCBI Taxonomy" id="47969"/>
    <lineage>
        <taxon>Eukaryota</taxon>
        <taxon>Metazoa</taxon>
        <taxon>Chordata</taxon>
        <taxon>Craniata</taxon>
        <taxon>Vertebrata</taxon>
        <taxon>Euteleostomi</taxon>
        <taxon>Actinopterygii</taxon>
        <taxon>Neopterygii</taxon>
        <taxon>Teleostei</taxon>
        <taxon>Neoteleostei</taxon>
        <taxon>Acanthomorphata</taxon>
        <taxon>Ovalentaria</taxon>
        <taxon>Cichlomorphae</taxon>
        <taxon>Cichliformes</taxon>
        <taxon>Cichlidae</taxon>
        <taxon>African cichlids</taxon>
        <taxon>Pseudocrenilabrinae</taxon>
        <taxon>Oreochromini</taxon>
        <taxon>Oreochromis</taxon>
    </lineage>
</organism>
<dbReference type="PANTHER" id="PTHR48071:SF27">
    <property type="entry name" value="SCAVENGER RECEPTOR CYSTEINE-RICH TYPE 1 PROTEIN M130-LIKE"/>
    <property type="match status" value="1"/>
</dbReference>
<dbReference type="Proteomes" id="UP000472276">
    <property type="component" value="Unassembled WGS sequence"/>
</dbReference>
<feature type="disulfide bond" evidence="2">
    <location>
        <begin position="227"/>
        <end position="237"/>
    </location>
</feature>
<dbReference type="FunFam" id="3.10.250.10:FF:000002">
    <property type="entry name" value="Scavenger receptor cysteine-rich type 1 protein M130"/>
    <property type="match status" value="7"/>
</dbReference>
<accession>A0AAZ1XT73</accession>
<feature type="disulfide bond" evidence="2">
    <location>
        <begin position="930"/>
        <end position="994"/>
    </location>
</feature>
<reference evidence="5" key="2">
    <citation type="submission" date="2025-08" db="UniProtKB">
        <authorList>
            <consortium name="Ensembl"/>
        </authorList>
    </citation>
    <scope>IDENTIFICATION</scope>
</reference>
<feature type="disulfide bond" evidence="2">
    <location>
        <begin position="943"/>
        <end position="1004"/>
    </location>
</feature>
<feature type="domain" description="SRCR" evidence="4">
    <location>
        <begin position="1008"/>
        <end position="1122"/>
    </location>
</feature>
<dbReference type="Pfam" id="PF00530">
    <property type="entry name" value="SRCR"/>
    <property type="match status" value="11"/>
</dbReference>
<dbReference type="GO" id="GO:0005886">
    <property type="term" value="C:plasma membrane"/>
    <property type="evidence" value="ECO:0007669"/>
    <property type="project" value="TreeGrafter"/>
</dbReference>
<comment type="caution">
    <text evidence="2">Lacks conserved residue(s) required for the propagation of feature annotation.</text>
</comment>
<name>A0AAZ1XT73_OREAU</name>
<evidence type="ECO:0000256" key="3">
    <source>
        <dbReference type="SAM" id="SignalP"/>
    </source>
</evidence>
<feature type="disulfide bond" evidence="2">
    <location>
        <begin position="1151"/>
        <end position="1215"/>
    </location>
</feature>
<feature type="disulfide bond" evidence="2">
    <location>
        <begin position="1195"/>
        <end position="1205"/>
    </location>
</feature>
<feature type="disulfide bond" evidence="2">
    <location>
        <begin position="843"/>
        <end position="904"/>
    </location>
</feature>
<feature type="disulfide bond" evidence="2">
    <location>
        <begin position="725"/>
        <end position="789"/>
    </location>
</feature>
<dbReference type="InterPro" id="IPR036772">
    <property type="entry name" value="SRCR-like_dom_sf"/>
</dbReference>
<feature type="disulfide bond" evidence="2">
    <location>
        <begin position="874"/>
        <end position="884"/>
    </location>
</feature>
<feature type="domain" description="SRCR" evidence="4">
    <location>
        <begin position="804"/>
        <end position="905"/>
    </location>
</feature>
<evidence type="ECO:0000256" key="1">
    <source>
        <dbReference type="ARBA" id="ARBA00023157"/>
    </source>
</evidence>
<dbReference type="AlphaFoldDB" id="A0AAZ1XT73"/>
<feature type="disulfide bond" evidence="2">
    <location>
        <begin position="286"/>
        <end position="350"/>
    </location>
</feature>
<keyword evidence="6" id="KW-1185">Reference proteome</keyword>
<dbReference type="Gene3D" id="3.10.250.10">
    <property type="entry name" value="SRCR-like domain"/>
    <property type="match status" value="11"/>
</dbReference>
<dbReference type="PRINTS" id="PR00258">
    <property type="entry name" value="SPERACTRCPTR"/>
</dbReference>
<feature type="disulfide bond" evidence="2">
    <location>
        <begin position="518"/>
        <end position="579"/>
    </location>
</feature>
<feature type="domain" description="SRCR" evidence="4">
    <location>
        <begin position="699"/>
        <end position="800"/>
    </location>
</feature>
<dbReference type="SUPFAM" id="SSF56487">
    <property type="entry name" value="SRCR-like"/>
    <property type="match status" value="11"/>
</dbReference>